<evidence type="ECO:0000259" key="1">
    <source>
        <dbReference type="PROSITE" id="PS50280"/>
    </source>
</evidence>
<dbReference type="InterPro" id="IPR001214">
    <property type="entry name" value="SET_dom"/>
</dbReference>
<dbReference type="InterPro" id="IPR046341">
    <property type="entry name" value="SET_dom_sf"/>
</dbReference>
<evidence type="ECO:0000313" key="3">
    <source>
        <dbReference type="Proteomes" id="UP001316803"/>
    </source>
</evidence>
<feature type="domain" description="SET" evidence="1">
    <location>
        <begin position="23"/>
        <end position="138"/>
    </location>
</feature>
<accession>A0AAN8ERE4</accession>
<dbReference type="SUPFAM" id="SSF82199">
    <property type="entry name" value="SET domain"/>
    <property type="match status" value="1"/>
</dbReference>
<dbReference type="Gene3D" id="2.170.270.10">
    <property type="entry name" value="SET domain"/>
    <property type="match status" value="1"/>
</dbReference>
<proteinExistence type="predicted"/>
<dbReference type="AlphaFoldDB" id="A0AAN8ERE4"/>
<keyword evidence="3" id="KW-1185">Reference proteome</keyword>
<evidence type="ECO:0000313" key="2">
    <source>
        <dbReference type="EMBL" id="KAK5950593.1"/>
    </source>
</evidence>
<comment type="caution">
    <text evidence="2">The sequence shown here is derived from an EMBL/GenBank/DDBJ whole genome shotgun (WGS) entry which is preliminary data.</text>
</comment>
<dbReference type="EMBL" id="JAKLMC020000025">
    <property type="protein sequence ID" value="KAK5950593.1"/>
    <property type="molecule type" value="Genomic_DNA"/>
</dbReference>
<organism evidence="2 3">
    <name type="scientific">Knufia fluminis</name>
    <dbReference type="NCBI Taxonomy" id="191047"/>
    <lineage>
        <taxon>Eukaryota</taxon>
        <taxon>Fungi</taxon>
        <taxon>Dikarya</taxon>
        <taxon>Ascomycota</taxon>
        <taxon>Pezizomycotina</taxon>
        <taxon>Eurotiomycetes</taxon>
        <taxon>Chaetothyriomycetidae</taxon>
        <taxon>Chaetothyriales</taxon>
        <taxon>Trichomeriaceae</taxon>
        <taxon>Knufia</taxon>
    </lineage>
</organism>
<sequence>MNGTNNPNLKQNSDSIALQRATGLLLVSNTPKGRGVFASQYISKGTILEVSPVLIFSPEEVEKHTAQTVLQHYTYYWPNPSNPKGPQTQAIALGLGSMFNHSRLHQNVVWSRDIASETITYTAHRDIKAGEELCISYGNARLWFQDADLEDESLGIEGEDELQRSGLHALALVESNDVP</sequence>
<dbReference type="PROSITE" id="PS50280">
    <property type="entry name" value="SET"/>
    <property type="match status" value="1"/>
</dbReference>
<dbReference type="CDD" id="cd10540">
    <property type="entry name" value="SET_SpSet7-like"/>
    <property type="match status" value="1"/>
</dbReference>
<dbReference type="Pfam" id="PF00856">
    <property type="entry name" value="SET"/>
    <property type="match status" value="1"/>
</dbReference>
<gene>
    <name evidence="2" type="ORF">OHC33_008259</name>
</gene>
<protein>
    <recommendedName>
        <fullName evidence="1">SET domain-containing protein</fullName>
    </recommendedName>
</protein>
<dbReference type="Proteomes" id="UP001316803">
    <property type="component" value="Unassembled WGS sequence"/>
</dbReference>
<reference evidence="2 3" key="1">
    <citation type="submission" date="2022-12" db="EMBL/GenBank/DDBJ databases">
        <title>Genomic features and morphological characterization of a novel Knufia sp. strain isolated from spacecraft assembly facility.</title>
        <authorList>
            <person name="Teixeira M."/>
            <person name="Chander A.M."/>
            <person name="Stajich J.E."/>
            <person name="Venkateswaran K."/>
        </authorList>
    </citation>
    <scope>NUCLEOTIDE SEQUENCE [LARGE SCALE GENOMIC DNA]</scope>
    <source>
        <strain evidence="2 3">FJI-L2-BK-P2</strain>
    </source>
</reference>
<dbReference type="SMART" id="SM00317">
    <property type="entry name" value="SET"/>
    <property type="match status" value="1"/>
</dbReference>
<name>A0AAN8ERE4_9EURO</name>